<feature type="signal peptide" evidence="1">
    <location>
        <begin position="1"/>
        <end position="17"/>
    </location>
</feature>
<protein>
    <submittedName>
        <fullName evidence="3">Uncharacterized protein</fullName>
    </submittedName>
</protein>
<dbReference type="AlphaFoldDB" id="A0AAF3FSE5"/>
<keyword evidence="2" id="KW-1185">Reference proteome</keyword>
<proteinExistence type="predicted"/>
<organism evidence="2 3">
    <name type="scientific">Mesorhabditis belari</name>
    <dbReference type="NCBI Taxonomy" id="2138241"/>
    <lineage>
        <taxon>Eukaryota</taxon>
        <taxon>Metazoa</taxon>
        <taxon>Ecdysozoa</taxon>
        <taxon>Nematoda</taxon>
        <taxon>Chromadorea</taxon>
        <taxon>Rhabditida</taxon>
        <taxon>Rhabditina</taxon>
        <taxon>Rhabditomorpha</taxon>
        <taxon>Rhabditoidea</taxon>
        <taxon>Rhabditidae</taxon>
        <taxon>Mesorhabditinae</taxon>
        <taxon>Mesorhabditis</taxon>
    </lineage>
</organism>
<keyword evidence="1" id="KW-0732">Signal</keyword>
<feature type="chain" id="PRO_5041982274" evidence="1">
    <location>
        <begin position="18"/>
        <end position="80"/>
    </location>
</feature>
<evidence type="ECO:0000313" key="3">
    <source>
        <dbReference type="WBParaSite" id="MBELARI_LOCUS9044"/>
    </source>
</evidence>
<name>A0AAF3FSE5_9BILA</name>
<dbReference type="Proteomes" id="UP000887575">
    <property type="component" value="Unassembled WGS sequence"/>
</dbReference>
<sequence length="80" mass="8513">MKLFASLIACLIAFVSAAPQWGNMGMMGRGNMGMGMNGFNRGWGGQPSRTVIIQKEIIRQPGFGGGFNGMGRGGFGWGRK</sequence>
<reference evidence="3" key="1">
    <citation type="submission" date="2024-02" db="UniProtKB">
        <authorList>
            <consortium name="WormBaseParasite"/>
        </authorList>
    </citation>
    <scope>IDENTIFICATION</scope>
</reference>
<accession>A0AAF3FSE5</accession>
<evidence type="ECO:0000313" key="2">
    <source>
        <dbReference type="Proteomes" id="UP000887575"/>
    </source>
</evidence>
<dbReference type="WBParaSite" id="MBELARI_LOCUS9044">
    <property type="protein sequence ID" value="MBELARI_LOCUS9044"/>
    <property type="gene ID" value="MBELARI_LOCUS9044"/>
</dbReference>
<evidence type="ECO:0000256" key="1">
    <source>
        <dbReference type="SAM" id="SignalP"/>
    </source>
</evidence>